<keyword evidence="2" id="KW-1133">Transmembrane helix</keyword>
<proteinExistence type="predicted"/>
<evidence type="ECO:0000256" key="2">
    <source>
        <dbReference type="SAM" id="Phobius"/>
    </source>
</evidence>
<comment type="caution">
    <text evidence="3">The sequence shown here is derived from an EMBL/GenBank/DDBJ whole genome shotgun (WGS) entry which is preliminary data.</text>
</comment>
<accession>A0A823DK33</accession>
<protein>
    <submittedName>
        <fullName evidence="3">Uncharacterized protein</fullName>
    </submittedName>
</protein>
<gene>
    <name evidence="3" type="ORF">QD52_13505</name>
</gene>
<evidence type="ECO:0000256" key="1">
    <source>
        <dbReference type="SAM" id="Coils"/>
    </source>
</evidence>
<reference evidence="3 4" key="1">
    <citation type="submission" date="2018-06" db="EMBL/GenBank/DDBJ databases">
        <authorList>
            <consortium name="GenomeTrakr: Next Generation Sequencing Network for Food Pathogen Tracability"/>
        </authorList>
    </citation>
    <scope>NUCLEOTIDE SEQUENCE [LARGE SCALE GENOMIC DNA]</scope>
    <source>
        <strain evidence="3 4">FDA00008584</strain>
    </source>
</reference>
<dbReference type="AlphaFoldDB" id="A0A823DK33"/>
<evidence type="ECO:0000313" key="4">
    <source>
        <dbReference type="Proteomes" id="UP000403352"/>
    </source>
</evidence>
<feature type="coiled-coil region" evidence="1">
    <location>
        <begin position="6"/>
        <end position="33"/>
    </location>
</feature>
<keyword evidence="2" id="KW-0812">Transmembrane</keyword>
<dbReference type="Gene3D" id="1.20.5.340">
    <property type="match status" value="1"/>
</dbReference>
<dbReference type="EMBL" id="AAALRN010000007">
    <property type="protein sequence ID" value="EAD1186098.1"/>
    <property type="molecule type" value="Genomic_DNA"/>
</dbReference>
<evidence type="ECO:0000313" key="3">
    <source>
        <dbReference type="EMBL" id="EAD1186098.1"/>
    </source>
</evidence>
<keyword evidence="1" id="KW-0175">Coiled coil</keyword>
<dbReference type="Proteomes" id="UP000403352">
    <property type="component" value="Unassembled WGS sequence"/>
</dbReference>
<keyword evidence="2" id="KW-0472">Membrane</keyword>
<name>A0A823DK33_LISMN</name>
<organism evidence="3 4">
    <name type="scientific">Listeria monocytogenes</name>
    <dbReference type="NCBI Taxonomy" id="1639"/>
    <lineage>
        <taxon>Bacteria</taxon>
        <taxon>Bacillati</taxon>
        <taxon>Bacillota</taxon>
        <taxon>Bacilli</taxon>
        <taxon>Bacillales</taxon>
        <taxon>Listeriaceae</taxon>
        <taxon>Listeria</taxon>
    </lineage>
</organism>
<feature type="transmembrane region" description="Helical" evidence="2">
    <location>
        <begin position="101"/>
        <end position="124"/>
    </location>
</feature>
<sequence>MEIGGANGVERTVAEHENRITKLETEVTQLKENDHKQEMRYLQLEARVESVNSAISEVKTTVLEEGKERKKEADRLLDHVLNNDVYSRQHKRDMETTRQELFWKWFMRISVAGGALTLLIEWFINKF</sequence>